<dbReference type="CDD" id="cd08054">
    <property type="entry name" value="gp6"/>
    <property type="match status" value="1"/>
</dbReference>
<dbReference type="NCBIfam" id="TIGR01560">
    <property type="entry name" value="put_DNA_pack"/>
    <property type="match status" value="1"/>
</dbReference>
<evidence type="ECO:0008006" key="3">
    <source>
        <dbReference type="Google" id="ProtNLM"/>
    </source>
</evidence>
<dbReference type="InterPro" id="IPR021146">
    <property type="entry name" value="Phage_gp6-like_head-tail"/>
</dbReference>
<dbReference type="Pfam" id="PF05135">
    <property type="entry name" value="Phage_connect_1"/>
    <property type="match status" value="1"/>
</dbReference>
<gene>
    <name evidence="1" type="ORF">F9L04_08450</name>
</gene>
<organism evidence="1 2">
    <name type="scientific">Brucella anthropi</name>
    <name type="common">Ochrobactrum anthropi</name>
    <dbReference type="NCBI Taxonomy" id="529"/>
    <lineage>
        <taxon>Bacteria</taxon>
        <taxon>Pseudomonadati</taxon>
        <taxon>Pseudomonadota</taxon>
        <taxon>Alphaproteobacteria</taxon>
        <taxon>Hyphomicrobiales</taxon>
        <taxon>Brucellaceae</taxon>
        <taxon>Brucella/Ochrobactrum group</taxon>
        <taxon>Brucella</taxon>
    </lineage>
</organism>
<accession>A0A6L3Z8C5</accession>
<proteinExistence type="predicted"/>
<name>A0A6L3Z8C5_BRUAN</name>
<evidence type="ECO:0000313" key="2">
    <source>
        <dbReference type="Proteomes" id="UP000481876"/>
    </source>
</evidence>
<dbReference type="RefSeq" id="WP_151663425.1">
    <property type="nucleotide sequence ID" value="NZ_JAFEHG010000001.1"/>
</dbReference>
<dbReference type="InterPro" id="IPR011738">
    <property type="entry name" value="Phage_CHP"/>
</dbReference>
<comment type="caution">
    <text evidence="1">The sequence shown here is derived from an EMBL/GenBank/DDBJ whole genome shotgun (WGS) entry which is preliminary data.</text>
</comment>
<dbReference type="Proteomes" id="UP000481876">
    <property type="component" value="Unassembled WGS sequence"/>
</dbReference>
<protein>
    <recommendedName>
        <fullName evidence="3">Phage gp6-like head-tail connector protein</fullName>
    </recommendedName>
</protein>
<sequence>MLAPVRTVAPASMPVSLAEAKAHLRVDHDDQDDLITAQIKAATAYLDGWSGILGRALVTQTWRQDLAGFAARMPLPLSPVSAVVSVSFFDTSNVQQILDAGVYDLFADARGAYVARRSGQSWPATFRRADAVSIIFTAGYGAAADVPEPIRQAILLIVQRLFDGADTSIDVAIDRTVQALIAPYRKSPL</sequence>
<evidence type="ECO:0000313" key="1">
    <source>
        <dbReference type="EMBL" id="KAB2771015.1"/>
    </source>
</evidence>
<dbReference type="AlphaFoldDB" id="A0A6L3Z8C5"/>
<dbReference type="Gene3D" id="1.10.3230.30">
    <property type="entry name" value="Phage gp6-like head-tail connector protein"/>
    <property type="match status" value="1"/>
</dbReference>
<reference evidence="1 2" key="1">
    <citation type="submission" date="2019-09" db="EMBL/GenBank/DDBJ databases">
        <title>Taxonomic organization of the family Brucellaceae based on a phylogenomic approach.</title>
        <authorList>
            <person name="Leclercq S."/>
            <person name="Cloeckaert A."/>
            <person name="Zygmunt M.S."/>
        </authorList>
    </citation>
    <scope>NUCLEOTIDE SEQUENCE [LARGE SCALE GENOMIC DNA]</scope>
    <source>
        <strain evidence="1 2">LMG 3313</strain>
    </source>
</reference>
<dbReference type="InterPro" id="IPR006450">
    <property type="entry name" value="Phage_HK97_gp6-like"/>
</dbReference>
<dbReference type="EMBL" id="WBWS01000007">
    <property type="protein sequence ID" value="KAB2771015.1"/>
    <property type="molecule type" value="Genomic_DNA"/>
</dbReference>
<dbReference type="NCBIfam" id="TIGR02215">
    <property type="entry name" value="phage_chp_gp8"/>
    <property type="match status" value="1"/>
</dbReference>